<evidence type="ECO:0000256" key="7">
    <source>
        <dbReference type="RuleBase" id="RU003795"/>
    </source>
</evidence>
<evidence type="ECO:0000256" key="6">
    <source>
        <dbReference type="ARBA" id="ARBA00048785"/>
    </source>
</evidence>
<accession>A0A074S6A3</accession>
<keyword evidence="4 7" id="KW-0686">Riboflavin biosynthesis</keyword>
<name>A0A074S6A3_9AGAM</name>
<comment type="pathway">
    <text evidence="1 7">Cofactor biosynthesis; riboflavin biosynthesis; riboflavin from 2-hydroxy-3-oxobutyl phosphate and 5-amino-6-(D-ribitylamino)uracil: step 1/2.</text>
</comment>
<dbReference type="GO" id="GO:0009231">
    <property type="term" value="P:riboflavin biosynthetic process"/>
    <property type="evidence" value="ECO:0007669"/>
    <property type="project" value="UniProtKB-UniPathway"/>
</dbReference>
<evidence type="ECO:0000256" key="3">
    <source>
        <dbReference type="ARBA" id="ARBA00012664"/>
    </source>
</evidence>
<dbReference type="CDD" id="cd09209">
    <property type="entry name" value="Lumazine_synthase-I"/>
    <property type="match status" value="1"/>
</dbReference>
<dbReference type="SUPFAM" id="SSF52121">
    <property type="entry name" value="Lumazine synthase"/>
    <property type="match status" value="1"/>
</dbReference>
<comment type="similarity">
    <text evidence="2 7">Belongs to the DMRL synthase family.</text>
</comment>
<organism evidence="8 9">
    <name type="scientific">Rhizoctonia solani 123E</name>
    <dbReference type="NCBI Taxonomy" id="1423351"/>
    <lineage>
        <taxon>Eukaryota</taxon>
        <taxon>Fungi</taxon>
        <taxon>Dikarya</taxon>
        <taxon>Basidiomycota</taxon>
        <taxon>Agaricomycotina</taxon>
        <taxon>Agaricomycetes</taxon>
        <taxon>Cantharellales</taxon>
        <taxon>Ceratobasidiaceae</taxon>
        <taxon>Rhizoctonia</taxon>
    </lineage>
</organism>
<evidence type="ECO:0000256" key="5">
    <source>
        <dbReference type="ARBA" id="ARBA00022679"/>
    </source>
</evidence>
<dbReference type="STRING" id="1423351.A0A074S6A3"/>
<dbReference type="EC" id="2.5.1.78" evidence="3 7"/>
<protein>
    <recommendedName>
        <fullName evidence="3 7">6,7-dimethyl-8-ribityllumazine synthase</fullName>
        <shortName evidence="7">DMRL synthase</shortName>
        <ecNumber evidence="3 7">2.5.1.78</ecNumber>
    </recommendedName>
</protein>
<evidence type="ECO:0000313" key="9">
    <source>
        <dbReference type="Proteomes" id="UP000027456"/>
    </source>
</evidence>
<dbReference type="UniPathway" id="UPA00275">
    <property type="reaction ID" value="UER00404"/>
</dbReference>
<dbReference type="Pfam" id="PF00885">
    <property type="entry name" value="DMRL_synthase"/>
    <property type="match status" value="2"/>
</dbReference>
<dbReference type="GO" id="GO:0000906">
    <property type="term" value="F:6,7-dimethyl-8-ribityllumazine synthase activity"/>
    <property type="evidence" value="ECO:0007669"/>
    <property type="project" value="UniProtKB-EC"/>
</dbReference>
<evidence type="ECO:0000256" key="2">
    <source>
        <dbReference type="ARBA" id="ARBA00007424"/>
    </source>
</evidence>
<dbReference type="AlphaFoldDB" id="A0A074S6A3"/>
<dbReference type="GO" id="GO:0005758">
    <property type="term" value="C:mitochondrial intermembrane space"/>
    <property type="evidence" value="ECO:0007669"/>
    <property type="project" value="TreeGrafter"/>
</dbReference>
<evidence type="ECO:0000256" key="4">
    <source>
        <dbReference type="ARBA" id="ARBA00022619"/>
    </source>
</evidence>
<dbReference type="Gene3D" id="3.40.50.960">
    <property type="entry name" value="Lumazine/riboflavin synthase"/>
    <property type="match status" value="1"/>
</dbReference>
<keyword evidence="9" id="KW-1185">Reference proteome</keyword>
<comment type="function">
    <text evidence="7">Catalyzes the formation of 6,7-dimethyl-8-ribityllumazine by condensation of 5-amino-6-(D-ribitylamino)uracil with 3,4-dihydroxy-2-butanone 4-phosphate. This is the penultimate step in the biosynthesis of riboflavin.</text>
</comment>
<dbReference type="InterPro" id="IPR034964">
    <property type="entry name" value="LS"/>
</dbReference>
<keyword evidence="5 7" id="KW-0808">Transferase</keyword>
<dbReference type="EMBL" id="AZST01000109">
    <property type="protein sequence ID" value="KEP52378.1"/>
    <property type="molecule type" value="Genomic_DNA"/>
</dbReference>
<dbReference type="NCBIfam" id="TIGR00114">
    <property type="entry name" value="lumazine-synth"/>
    <property type="match status" value="1"/>
</dbReference>
<sequence>MADPTIKGLVPSQIEYDGSNLRVAIVHARWNKTVIDALVTGAVEKLKERGVKESNIVIQSVPGSFELPFACSKMISASQAQASSTATDLLGGAASLLSLDPHAPQRVPSPAPGTVTVNMPSKAFDAVIAIGVLIKGSTMHFEYICDSVSHALMRLQMDTGIPVIFGVLTALTDDQALERAGLGRGSNGKGHNHGEDWGLAAVEMGSHVQRWTAGNF</sequence>
<dbReference type="Proteomes" id="UP000027456">
    <property type="component" value="Unassembled WGS sequence"/>
</dbReference>
<dbReference type="PANTHER" id="PTHR21058:SF0">
    <property type="entry name" value="6,7-DIMETHYL-8-RIBITYLLUMAZINE SYNTHASE"/>
    <property type="match status" value="1"/>
</dbReference>
<dbReference type="FunFam" id="3.40.50.960:FF:000005">
    <property type="entry name" value="6,7-dimethyl-8-ribityllumazine synthase"/>
    <property type="match status" value="1"/>
</dbReference>
<dbReference type="PANTHER" id="PTHR21058">
    <property type="entry name" value="6,7-DIMETHYL-8-RIBITYLLUMAZINE SYNTHASE DMRL SYNTHASE LUMAZINE SYNTHASE"/>
    <property type="match status" value="1"/>
</dbReference>
<gene>
    <name evidence="8" type="ORF">V565_046410</name>
</gene>
<evidence type="ECO:0000256" key="1">
    <source>
        <dbReference type="ARBA" id="ARBA00004917"/>
    </source>
</evidence>
<dbReference type="InterPro" id="IPR002180">
    <property type="entry name" value="LS/RS"/>
</dbReference>
<evidence type="ECO:0000313" key="8">
    <source>
        <dbReference type="EMBL" id="KEP52378.1"/>
    </source>
</evidence>
<dbReference type="InterPro" id="IPR036467">
    <property type="entry name" value="LS/RS_sf"/>
</dbReference>
<reference evidence="8 9" key="1">
    <citation type="submission" date="2013-12" db="EMBL/GenBank/DDBJ databases">
        <authorList>
            <person name="Cubeta M."/>
            <person name="Pakala S."/>
            <person name="Fedorova N."/>
            <person name="Thomas E."/>
            <person name="Dean R."/>
            <person name="Jabaji S."/>
            <person name="Neate S."/>
            <person name="Toda T."/>
            <person name="Tavantzis S."/>
            <person name="Vilgalys R."/>
            <person name="Bharathan N."/>
            <person name="Pakala S."/>
            <person name="Losada L.S."/>
            <person name="Zafar N."/>
            <person name="Nierman W."/>
        </authorList>
    </citation>
    <scope>NUCLEOTIDE SEQUENCE [LARGE SCALE GENOMIC DNA]</scope>
    <source>
        <strain evidence="8 9">123E</strain>
    </source>
</reference>
<comment type="caution">
    <text evidence="8">The sequence shown here is derived from an EMBL/GenBank/DDBJ whole genome shotgun (WGS) entry which is preliminary data.</text>
</comment>
<dbReference type="GO" id="GO:0009349">
    <property type="term" value="C:riboflavin synthase complex"/>
    <property type="evidence" value="ECO:0007669"/>
    <property type="project" value="UniProtKB-UniRule"/>
</dbReference>
<dbReference type="OrthoDB" id="2965at2759"/>
<dbReference type="HAMAP" id="MF_00178">
    <property type="entry name" value="Lumazine_synth"/>
    <property type="match status" value="1"/>
</dbReference>
<dbReference type="HOGENOM" id="CLU_089358_2_0_1"/>
<comment type="catalytic activity">
    <reaction evidence="6 7">
        <text>(2S)-2-hydroxy-3-oxobutyl phosphate + 5-amino-6-(D-ribitylamino)uracil = 6,7-dimethyl-8-(1-D-ribityl)lumazine + phosphate + 2 H2O + H(+)</text>
        <dbReference type="Rhea" id="RHEA:26152"/>
        <dbReference type="ChEBI" id="CHEBI:15377"/>
        <dbReference type="ChEBI" id="CHEBI:15378"/>
        <dbReference type="ChEBI" id="CHEBI:15934"/>
        <dbReference type="ChEBI" id="CHEBI:43474"/>
        <dbReference type="ChEBI" id="CHEBI:58201"/>
        <dbReference type="ChEBI" id="CHEBI:58830"/>
        <dbReference type="EC" id="2.5.1.78"/>
    </reaction>
</comment>
<proteinExistence type="inferred from homology"/>